<evidence type="ECO:0000313" key="10">
    <source>
        <dbReference type="EMBL" id="ASG23836.1"/>
    </source>
</evidence>
<keyword evidence="11" id="KW-1185">Reference proteome</keyword>
<evidence type="ECO:0000259" key="9">
    <source>
        <dbReference type="Pfam" id="PF04324"/>
    </source>
</evidence>
<dbReference type="InterPro" id="IPR052371">
    <property type="entry name" value="BFD-associated_ferredoxin"/>
</dbReference>
<keyword evidence="6" id="KW-0411">Iron-sulfur</keyword>
<evidence type="ECO:0000256" key="5">
    <source>
        <dbReference type="ARBA" id="ARBA00023004"/>
    </source>
</evidence>
<keyword evidence="4" id="KW-0249">Electron transport</keyword>
<dbReference type="Gene3D" id="1.10.10.1100">
    <property type="entry name" value="BFD-like [2Fe-2S]-binding domain"/>
    <property type="match status" value="1"/>
</dbReference>
<dbReference type="KEGG" id="nao:Y958_23005"/>
<gene>
    <name evidence="10" type="ORF">Y958_23005</name>
</gene>
<keyword evidence="2" id="KW-0001">2Fe-2S</keyword>
<proteinExistence type="inferred from homology"/>
<evidence type="ECO:0000256" key="8">
    <source>
        <dbReference type="ARBA" id="ARBA00046332"/>
    </source>
</evidence>
<keyword evidence="5" id="KW-0408">Iron</keyword>
<sequence length="66" mass="7094">MYVCVCNAINCRTVRTHIGAGAQSVGAVFKAQGCSPRCGKCFDTMREMIQEGQPANMSEPVLRAAE</sequence>
<evidence type="ECO:0000256" key="6">
    <source>
        <dbReference type="ARBA" id="ARBA00023014"/>
    </source>
</evidence>
<dbReference type="RefSeq" id="WP_088874301.1">
    <property type="nucleotide sequence ID" value="NZ_CP022112.1"/>
</dbReference>
<accession>A0A248JZA3</accession>
<reference evidence="10 11" key="1">
    <citation type="submission" date="2017-06" db="EMBL/GenBank/DDBJ databases">
        <title>Complete genome sequence of Nitrospirillum amazonense strain CBAmC, an endophytic nitrogen-fixing and plant growth-promoting bacterium, isolated from sugarcane.</title>
        <authorList>
            <person name="Schwab S."/>
            <person name="dos Santos Teixeira K.R."/>
            <person name="Simoes Araujo J.L."/>
            <person name="Soares Vidal M."/>
            <person name="Borges de Freitas H.R."/>
            <person name="Rivello Crivelaro A.L."/>
            <person name="Bueno de Camargo Nunes A."/>
            <person name="dos Santos C.M."/>
            <person name="Palmeira da Silva Rosa D."/>
            <person name="da Silva Padilha D."/>
            <person name="da Silva E."/>
            <person name="Araujo Terra L."/>
            <person name="Soares Mendes V."/>
            <person name="Farinelli L."/>
            <person name="Magalhaes Cruz L."/>
            <person name="Baldani J.I."/>
        </authorList>
    </citation>
    <scope>NUCLEOTIDE SEQUENCE [LARGE SCALE GENOMIC DNA]</scope>
    <source>
        <strain evidence="10 11">CBAmC</strain>
    </source>
</reference>
<dbReference type="PANTHER" id="PTHR37424">
    <property type="entry name" value="BACTERIOFERRITIN-ASSOCIATED FERREDOXIN"/>
    <property type="match status" value="1"/>
</dbReference>
<evidence type="ECO:0000256" key="3">
    <source>
        <dbReference type="ARBA" id="ARBA00022723"/>
    </source>
</evidence>
<evidence type="ECO:0000256" key="2">
    <source>
        <dbReference type="ARBA" id="ARBA00022714"/>
    </source>
</evidence>
<feature type="domain" description="BFD-like [2Fe-2S]-binding" evidence="9">
    <location>
        <begin position="2"/>
        <end position="51"/>
    </location>
</feature>
<evidence type="ECO:0000256" key="1">
    <source>
        <dbReference type="ARBA" id="ARBA00022448"/>
    </source>
</evidence>
<protein>
    <recommendedName>
        <fullName evidence="7">Bacterioferritin-associated ferredoxin</fullName>
    </recommendedName>
</protein>
<evidence type="ECO:0000313" key="11">
    <source>
        <dbReference type="Proteomes" id="UP000197153"/>
    </source>
</evidence>
<dbReference type="Pfam" id="PF04324">
    <property type="entry name" value="Fer2_BFD"/>
    <property type="match status" value="1"/>
</dbReference>
<evidence type="ECO:0000256" key="7">
    <source>
        <dbReference type="ARBA" id="ARBA00039386"/>
    </source>
</evidence>
<dbReference type="Proteomes" id="UP000197153">
    <property type="component" value="Chromosome 3"/>
</dbReference>
<dbReference type="EMBL" id="CP022112">
    <property type="protein sequence ID" value="ASG23836.1"/>
    <property type="molecule type" value="Genomic_DNA"/>
</dbReference>
<dbReference type="InterPro" id="IPR041854">
    <property type="entry name" value="BFD-like_2Fe2S-bd_dom_sf"/>
</dbReference>
<dbReference type="PANTHER" id="PTHR37424:SF1">
    <property type="entry name" value="BACTERIOFERRITIN-ASSOCIATED FERREDOXIN"/>
    <property type="match status" value="1"/>
</dbReference>
<comment type="similarity">
    <text evidence="8">Belongs to the Bfd family.</text>
</comment>
<keyword evidence="3" id="KW-0479">Metal-binding</keyword>
<organism evidence="10 11">
    <name type="scientific">Nitrospirillum viridazoti CBAmc</name>
    <dbReference type="NCBI Taxonomy" id="1441467"/>
    <lineage>
        <taxon>Bacteria</taxon>
        <taxon>Pseudomonadati</taxon>
        <taxon>Pseudomonadota</taxon>
        <taxon>Alphaproteobacteria</taxon>
        <taxon>Rhodospirillales</taxon>
        <taxon>Azospirillaceae</taxon>
        <taxon>Nitrospirillum</taxon>
        <taxon>Nitrospirillum viridazoti</taxon>
    </lineage>
</organism>
<dbReference type="GO" id="GO:0046872">
    <property type="term" value="F:metal ion binding"/>
    <property type="evidence" value="ECO:0007669"/>
    <property type="project" value="UniProtKB-KW"/>
</dbReference>
<name>A0A248JZA3_9PROT</name>
<dbReference type="GO" id="GO:0051537">
    <property type="term" value="F:2 iron, 2 sulfur cluster binding"/>
    <property type="evidence" value="ECO:0007669"/>
    <property type="project" value="UniProtKB-KW"/>
</dbReference>
<dbReference type="AlphaFoldDB" id="A0A248JZA3"/>
<keyword evidence="1" id="KW-0813">Transport</keyword>
<evidence type="ECO:0000256" key="4">
    <source>
        <dbReference type="ARBA" id="ARBA00022982"/>
    </source>
</evidence>
<dbReference type="InterPro" id="IPR007419">
    <property type="entry name" value="BFD-like_2Fe2S-bd_dom"/>
</dbReference>